<feature type="domain" description="Prophage endopeptidase tail N-terminal" evidence="3">
    <location>
        <begin position="7"/>
        <end position="90"/>
    </location>
</feature>
<feature type="compositionally biased region" description="Basic and acidic residues" evidence="1">
    <location>
        <begin position="236"/>
        <end position="251"/>
    </location>
</feature>
<sequence length="375" mass="42610">MITRDKVVVQDIQRQYTDVLDCFDWDSFQVTRQRNSQYQLDFVAFDDNSVGFELLQIENSVWWNNQEFIVKQLTDDWNGDTHEVTVTATHVFYQLNGRRQRQQKAGAVTFSLNDAVAFLLDGLNTGFDYQIHGTFANTVITDFGKCSVIDGISTLISDFDVYAVWPDGRTIHFYDENSWKHDTQMAIRYQNNSNEVSLAVDSSNLVNTVMVSGKQNDNGDAGSTPAFPPFMVQDDDSVKRWGQRDGDDISDERFTDPNAMRTYALGKMQSEPPTTITATMNNKDSPQLGEMWMLQVLPAHYQTMIETVAVQEYPFSPKATVITLNNLVANFLETQNASHRRLNIMADKVKDIQAERADISALPHISIEMDGESNY</sequence>
<dbReference type="AlphaFoldDB" id="A0A0R2L827"/>
<dbReference type="EMBL" id="BJUD01000015">
    <property type="protein sequence ID" value="GEK28687.1"/>
    <property type="molecule type" value="Genomic_DNA"/>
</dbReference>
<dbReference type="OrthoDB" id="2404328at2"/>
<dbReference type="EMBL" id="JQCB01000008">
    <property type="protein sequence ID" value="KRN95516.1"/>
    <property type="molecule type" value="Genomic_DNA"/>
</dbReference>
<dbReference type="InterPro" id="IPR010572">
    <property type="entry name" value="Tail_dom"/>
</dbReference>
<dbReference type="Proteomes" id="UP000051139">
    <property type="component" value="Unassembled WGS sequence"/>
</dbReference>
<accession>A0A0R2L827</accession>
<protein>
    <submittedName>
        <fullName evidence="5">Minor structural protein</fullName>
    </submittedName>
</protein>
<proteinExistence type="predicted"/>
<name>A0A0R2L827_9LACO</name>
<feature type="region of interest" description="Disordered" evidence="1">
    <location>
        <begin position="214"/>
        <end position="251"/>
    </location>
</feature>
<evidence type="ECO:0000313" key="5">
    <source>
        <dbReference type="EMBL" id="KRN95516.1"/>
    </source>
</evidence>
<evidence type="ECO:0000256" key="1">
    <source>
        <dbReference type="SAM" id="MobiDB-lite"/>
    </source>
</evidence>
<dbReference type="InterPro" id="IPR044051">
    <property type="entry name" value="Prophage_tail_N"/>
</dbReference>
<evidence type="ECO:0000313" key="7">
    <source>
        <dbReference type="Proteomes" id="UP000321429"/>
    </source>
</evidence>
<dbReference type="Gene3D" id="6.20.110.10">
    <property type="match status" value="1"/>
</dbReference>
<dbReference type="RefSeq" id="WP_083483965.1">
    <property type="nucleotide sequence ID" value="NZ_BJUD01000015.1"/>
</dbReference>
<dbReference type="Gene3D" id="3.55.50.40">
    <property type="match status" value="1"/>
</dbReference>
<dbReference type="Proteomes" id="UP000321429">
    <property type="component" value="Unassembled WGS sequence"/>
</dbReference>
<evidence type="ECO:0000313" key="6">
    <source>
        <dbReference type="Proteomes" id="UP000051139"/>
    </source>
</evidence>
<evidence type="ECO:0000313" key="4">
    <source>
        <dbReference type="EMBL" id="GEK28687.1"/>
    </source>
</evidence>
<feature type="domain" description="Tail spike" evidence="2">
    <location>
        <begin position="93"/>
        <end position="332"/>
    </location>
</feature>
<dbReference type="PATRIC" id="fig|348151.3.peg.2032"/>
<reference evidence="4 7" key="2">
    <citation type="submission" date="2019-07" db="EMBL/GenBank/DDBJ databases">
        <title>Whole genome shotgun sequence of Lactobacillus siliginis NBRC 101315.</title>
        <authorList>
            <person name="Hosoyama A."/>
            <person name="Uohara A."/>
            <person name="Ohji S."/>
            <person name="Ichikawa N."/>
        </authorList>
    </citation>
    <scope>NUCLEOTIDE SEQUENCE [LARGE SCALE GENOMIC DNA]</scope>
    <source>
        <strain evidence="4 7">NBRC 101315</strain>
    </source>
</reference>
<evidence type="ECO:0000259" key="2">
    <source>
        <dbReference type="Pfam" id="PF06605"/>
    </source>
</evidence>
<keyword evidence="6" id="KW-1185">Reference proteome</keyword>
<dbReference type="Pfam" id="PF18994">
    <property type="entry name" value="Prophage_tailD1"/>
    <property type="match status" value="1"/>
</dbReference>
<dbReference type="Pfam" id="PF06605">
    <property type="entry name" value="Prophage_tail"/>
    <property type="match status" value="1"/>
</dbReference>
<comment type="caution">
    <text evidence="5">The sequence shown here is derived from an EMBL/GenBank/DDBJ whole genome shotgun (WGS) entry which is preliminary data.</text>
</comment>
<organism evidence="5 6">
    <name type="scientific">Furfurilactobacillus siliginis</name>
    <dbReference type="NCBI Taxonomy" id="348151"/>
    <lineage>
        <taxon>Bacteria</taxon>
        <taxon>Bacillati</taxon>
        <taxon>Bacillota</taxon>
        <taxon>Bacilli</taxon>
        <taxon>Lactobacillales</taxon>
        <taxon>Lactobacillaceae</taxon>
        <taxon>Furfurilactobacillus</taxon>
    </lineage>
</organism>
<reference evidence="5 6" key="1">
    <citation type="journal article" date="2015" name="Genome Announc.">
        <title>Expanding the biotechnology potential of lactobacilli through comparative genomics of 213 strains and associated genera.</title>
        <authorList>
            <person name="Sun Z."/>
            <person name="Harris H.M."/>
            <person name="McCann A."/>
            <person name="Guo C."/>
            <person name="Argimon S."/>
            <person name="Zhang W."/>
            <person name="Yang X."/>
            <person name="Jeffery I.B."/>
            <person name="Cooney J.C."/>
            <person name="Kagawa T.F."/>
            <person name="Liu W."/>
            <person name="Song Y."/>
            <person name="Salvetti E."/>
            <person name="Wrobel A."/>
            <person name="Rasinkangas P."/>
            <person name="Parkhill J."/>
            <person name="Rea M.C."/>
            <person name="O'Sullivan O."/>
            <person name="Ritari J."/>
            <person name="Douillard F.P."/>
            <person name="Paul Ross R."/>
            <person name="Yang R."/>
            <person name="Briner A.E."/>
            <person name="Felis G.E."/>
            <person name="de Vos W.M."/>
            <person name="Barrangou R."/>
            <person name="Klaenhammer T.R."/>
            <person name="Caufield P.W."/>
            <person name="Cui Y."/>
            <person name="Zhang H."/>
            <person name="O'Toole P.W."/>
        </authorList>
    </citation>
    <scope>NUCLEOTIDE SEQUENCE [LARGE SCALE GENOMIC DNA]</scope>
    <source>
        <strain evidence="5 6">DSM 22696</strain>
    </source>
</reference>
<evidence type="ECO:0000259" key="3">
    <source>
        <dbReference type="Pfam" id="PF18994"/>
    </source>
</evidence>
<gene>
    <name evidence="5" type="ORF">IV55_GL001979</name>
    <name evidence="4" type="ORF">LSI01_09980</name>
</gene>
<dbReference type="STRING" id="348151.IV55_GL001979"/>